<evidence type="ECO:0000256" key="1">
    <source>
        <dbReference type="SAM" id="MobiDB-lite"/>
    </source>
</evidence>
<keyword evidence="2" id="KW-1133">Transmembrane helix</keyword>
<sequence>MDTISQDNNESSFSWLPVLALIVGVIAGVLAGVALAKVTNIDKTLAEQSAIAARIDDLEGKMRDTATSAETANKNITKVIGDTQKGFNTMGDLFGKLSAKVDELETKAITPPPVVSSSSSGSSSAPAVAGPNEYLVKSGDTGIKIARTLGVSWTDLQAVNPGVNWNRLAIGQPIKVPQK</sequence>
<accession>A0ABZ1CEU5</accession>
<dbReference type="RefSeq" id="WP_221032211.1">
    <property type="nucleotide sequence ID" value="NZ_CP139781.1"/>
</dbReference>
<reference evidence="4 5" key="1">
    <citation type="submission" date="2021-08" db="EMBL/GenBank/DDBJ databases">
        <authorList>
            <person name="Zhang D."/>
            <person name="Zhang A."/>
            <person name="Wang L."/>
        </authorList>
    </citation>
    <scope>NUCLEOTIDE SEQUENCE [LARGE SCALE GENOMIC DNA]</scope>
    <source>
        <strain evidence="4 5">WL0086</strain>
    </source>
</reference>
<dbReference type="InterPro" id="IPR036779">
    <property type="entry name" value="LysM_dom_sf"/>
</dbReference>
<gene>
    <name evidence="4" type="ORF">K1X11_010070</name>
</gene>
<dbReference type="Proteomes" id="UP000738431">
    <property type="component" value="Chromosome"/>
</dbReference>
<organism evidence="4 5">
    <name type="scientific">Actomonas aquatica</name>
    <dbReference type="NCBI Taxonomy" id="2866162"/>
    <lineage>
        <taxon>Bacteria</taxon>
        <taxon>Pseudomonadati</taxon>
        <taxon>Verrucomicrobiota</taxon>
        <taxon>Opitutia</taxon>
        <taxon>Opitutales</taxon>
        <taxon>Opitutaceae</taxon>
        <taxon>Actomonas</taxon>
    </lineage>
</organism>
<dbReference type="PROSITE" id="PS51782">
    <property type="entry name" value="LYSM"/>
    <property type="match status" value="1"/>
</dbReference>
<feature type="domain" description="LysM" evidence="3">
    <location>
        <begin position="132"/>
        <end position="176"/>
    </location>
</feature>
<dbReference type="InterPro" id="IPR018392">
    <property type="entry name" value="LysM"/>
</dbReference>
<evidence type="ECO:0000259" key="3">
    <source>
        <dbReference type="PROSITE" id="PS51782"/>
    </source>
</evidence>
<feature type="region of interest" description="Disordered" evidence="1">
    <location>
        <begin position="110"/>
        <end position="129"/>
    </location>
</feature>
<dbReference type="SUPFAM" id="SSF54106">
    <property type="entry name" value="LysM domain"/>
    <property type="match status" value="1"/>
</dbReference>
<feature type="transmembrane region" description="Helical" evidence="2">
    <location>
        <begin position="15"/>
        <end position="36"/>
    </location>
</feature>
<keyword evidence="2" id="KW-0472">Membrane</keyword>
<protein>
    <submittedName>
        <fullName evidence="4">LysM peptidoglycan-binding domain-containing protein</fullName>
    </submittedName>
</protein>
<evidence type="ECO:0000313" key="5">
    <source>
        <dbReference type="Proteomes" id="UP000738431"/>
    </source>
</evidence>
<evidence type="ECO:0000256" key="2">
    <source>
        <dbReference type="SAM" id="Phobius"/>
    </source>
</evidence>
<keyword evidence="5" id="KW-1185">Reference proteome</keyword>
<evidence type="ECO:0000313" key="4">
    <source>
        <dbReference type="EMBL" id="WRQ89753.1"/>
    </source>
</evidence>
<proteinExistence type="predicted"/>
<dbReference type="EMBL" id="CP139781">
    <property type="protein sequence ID" value="WRQ89753.1"/>
    <property type="molecule type" value="Genomic_DNA"/>
</dbReference>
<name>A0ABZ1CEU5_9BACT</name>
<keyword evidence="2" id="KW-0812">Transmembrane</keyword>
<dbReference type="SMART" id="SM00257">
    <property type="entry name" value="LysM"/>
    <property type="match status" value="1"/>
</dbReference>
<dbReference type="Pfam" id="PF01476">
    <property type="entry name" value="LysM"/>
    <property type="match status" value="1"/>
</dbReference>
<dbReference type="CDD" id="cd00118">
    <property type="entry name" value="LysM"/>
    <property type="match status" value="1"/>
</dbReference>
<dbReference type="Gene3D" id="3.10.350.10">
    <property type="entry name" value="LysM domain"/>
    <property type="match status" value="1"/>
</dbReference>
<feature type="compositionally biased region" description="Low complexity" evidence="1">
    <location>
        <begin position="115"/>
        <end position="129"/>
    </location>
</feature>
<reference evidence="4 5" key="2">
    <citation type="submission" date="2023-12" db="EMBL/GenBank/DDBJ databases">
        <title>Description of an unclassified Opitutus bacterium of Verrucomicrobiota.</title>
        <authorList>
            <person name="Zhang D.-F."/>
        </authorList>
    </citation>
    <scope>NUCLEOTIDE SEQUENCE [LARGE SCALE GENOMIC DNA]</scope>
    <source>
        <strain evidence="4 5">WL0086</strain>
    </source>
</reference>